<evidence type="ECO:0000256" key="1">
    <source>
        <dbReference type="ARBA" id="ARBA00004651"/>
    </source>
</evidence>
<keyword evidence="9" id="KW-1185">Reference proteome</keyword>
<feature type="transmembrane region" description="Helical" evidence="6">
    <location>
        <begin position="12"/>
        <end position="37"/>
    </location>
</feature>
<dbReference type="RefSeq" id="WP_269893423.1">
    <property type="nucleotide sequence ID" value="NZ_JAPZPY010000002.1"/>
</dbReference>
<dbReference type="Pfam" id="PF05425">
    <property type="entry name" value="CopD"/>
    <property type="match status" value="1"/>
</dbReference>
<feature type="transmembrane region" description="Helical" evidence="6">
    <location>
        <begin position="373"/>
        <end position="393"/>
    </location>
</feature>
<accession>A0ABT4PQ14</accession>
<feature type="transmembrane region" description="Helical" evidence="6">
    <location>
        <begin position="519"/>
        <end position="540"/>
    </location>
</feature>
<feature type="transmembrane region" description="Helical" evidence="6">
    <location>
        <begin position="148"/>
        <end position="167"/>
    </location>
</feature>
<dbReference type="EMBL" id="JAPZPY010000002">
    <property type="protein sequence ID" value="MCZ8378656.1"/>
    <property type="molecule type" value="Genomic_DNA"/>
</dbReference>
<keyword evidence="3 6" id="KW-0812">Transmembrane</keyword>
<sequence length="664" mass="69519">MTTVAARVRTSAVWPVLVGVGLLAGAAAAGIGALSLADALSATGLPDPGPVTTYGLPFVRAAGEIAAVVAVGAFLFAAFLTPPQASGVLDAAGYRALRLGTAASAIWALCAALLVPLTVSDVSGQPLRDHLGPAEIWAAADLVDVAGAWRWTALLAAAVTVAAMPVLRWSWTPALLAGALISLVPLALTGHSSSGGAHDLATNSLLIHLIAGALWAGGLLALLAHALRGGDHADLAARRFSALALWCFVAMAVSGIVNALVRVPPAELVRSEYGALVLAKVTALVVLGALGWRQRTRGVAALRADPSARGPLLRLALTEAVVFGLTFGIAVGLGRTPPPSLRTQPSPVEVEIGYDLAGPPTVARILFDWRFDLILGTAAIVLAAVYLLGVRRLRRRGDAWPAGRTAAWLCGCAALLITTSSGIGRYMPAMFSVHMVAHMLLSMLVPILLALGGPTTLALRALPTAGRGAPGPREWLLAALHSRVSRFLTNPIVALVLFVAGFYGLYFGGIFDSAVTSHAAHVLMNVHFLVTGYLFYWVVIGVDPTPRPIPQLGKLAMVFASLPLHAFFGVVLMGTQSVLAEPFYRSLQLSWHTDLLGDQKLGGGVAWAAGEIPLVLVMIALLIQWRRSDQRTAKRLDRAADRDDDADLAAYNAMLAELARREGR</sequence>
<keyword evidence="2" id="KW-1003">Cell membrane</keyword>
<feature type="transmembrane region" description="Helical" evidence="6">
    <location>
        <begin position="174"/>
        <end position="193"/>
    </location>
</feature>
<feature type="transmembrane region" description="Helical" evidence="6">
    <location>
        <begin position="552"/>
        <end position="574"/>
    </location>
</feature>
<evidence type="ECO:0000259" key="7">
    <source>
        <dbReference type="Pfam" id="PF05425"/>
    </source>
</evidence>
<evidence type="ECO:0000256" key="3">
    <source>
        <dbReference type="ARBA" id="ARBA00022692"/>
    </source>
</evidence>
<organism evidence="8 9">
    <name type="scientific">Mycobacterium hippophais</name>
    <dbReference type="NCBI Taxonomy" id="3016340"/>
    <lineage>
        <taxon>Bacteria</taxon>
        <taxon>Bacillati</taxon>
        <taxon>Actinomycetota</taxon>
        <taxon>Actinomycetes</taxon>
        <taxon>Mycobacteriales</taxon>
        <taxon>Mycobacteriaceae</taxon>
        <taxon>Mycobacterium</taxon>
    </lineage>
</organism>
<feature type="transmembrane region" description="Helical" evidence="6">
    <location>
        <begin position="57"/>
        <end position="79"/>
    </location>
</feature>
<keyword evidence="4 6" id="KW-1133">Transmembrane helix</keyword>
<dbReference type="InterPro" id="IPR019108">
    <property type="entry name" value="Caa3_assmbl_CtaG-rel"/>
</dbReference>
<evidence type="ECO:0000313" key="8">
    <source>
        <dbReference type="EMBL" id="MCZ8378656.1"/>
    </source>
</evidence>
<evidence type="ECO:0000256" key="6">
    <source>
        <dbReference type="SAM" id="Phobius"/>
    </source>
</evidence>
<evidence type="ECO:0000256" key="4">
    <source>
        <dbReference type="ARBA" id="ARBA00022989"/>
    </source>
</evidence>
<comment type="caution">
    <text evidence="8">The sequence shown here is derived from an EMBL/GenBank/DDBJ whole genome shotgun (WGS) entry which is preliminary data.</text>
</comment>
<dbReference type="Proteomes" id="UP001142153">
    <property type="component" value="Unassembled WGS sequence"/>
</dbReference>
<proteinExistence type="predicted"/>
<dbReference type="Pfam" id="PF09678">
    <property type="entry name" value="Caa3_CtaG"/>
    <property type="match status" value="1"/>
</dbReference>
<feature type="transmembrane region" description="Helical" evidence="6">
    <location>
        <begin position="312"/>
        <end position="333"/>
    </location>
</feature>
<feature type="transmembrane region" description="Helical" evidence="6">
    <location>
        <begin position="273"/>
        <end position="292"/>
    </location>
</feature>
<feature type="domain" description="Copper resistance protein D" evidence="7">
    <location>
        <begin position="236"/>
        <end position="333"/>
    </location>
</feature>
<feature type="transmembrane region" description="Helical" evidence="6">
    <location>
        <begin position="240"/>
        <end position="261"/>
    </location>
</feature>
<feature type="transmembrane region" description="Helical" evidence="6">
    <location>
        <begin position="487"/>
        <end position="507"/>
    </location>
</feature>
<feature type="transmembrane region" description="Helical" evidence="6">
    <location>
        <begin position="605"/>
        <end position="625"/>
    </location>
</feature>
<gene>
    <name evidence="8" type="ORF">O6P37_07275</name>
</gene>
<evidence type="ECO:0000256" key="5">
    <source>
        <dbReference type="ARBA" id="ARBA00023136"/>
    </source>
</evidence>
<protein>
    <submittedName>
        <fullName evidence="8">Cytochrome c oxidase assembly protein</fullName>
    </submittedName>
</protein>
<evidence type="ECO:0000313" key="9">
    <source>
        <dbReference type="Proteomes" id="UP001142153"/>
    </source>
</evidence>
<feature type="transmembrane region" description="Helical" evidence="6">
    <location>
        <begin position="405"/>
        <end position="423"/>
    </location>
</feature>
<name>A0ABT4PQ14_9MYCO</name>
<dbReference type="InterPro" id="IPR008457">
    <property type="entry name" value="Cu-R_CopD_dom"/>
</dbReference>
<comment type="subcellular location">
    <subcellularLocation>
        <location evidence="1">Cell membrane</location>
        <topology evidence="1">Multi-pass membrane protein</topology>
    </subcellularLocation>
</comment>
<feature type="transmembrane region" description="Helical" evidence="6">
    <location>
        <begin position="99"/>
        <end position="119"/>
    </location>
</feature>
<dbReference type="PANTHER" id="PTHR34820:SF4">
    <property type="entry name" value="INNER MEMBRANE PROTEIN YEBZ"/>
    <property type="match status" value="1"/>
</dbReference>
<evidence type="ECO:0000256" key="2">
    <source>
        <dbReference type="ARBA" id="ARBA00022475"/>
    </source>
</evidence>
<dbReference type="InterPro" id="IPR032694">
    <property type="entry name" value="CopC/D"/>
</dbReference>
<reference evidence="8" key="1">
    <citation type="submission" date="2022-12" db="EMBL/GenBank/DDBJ databases">
        <authorList>
            <person name="Deng Y."/>
            <person name="Zhang Y.-Q."/>
        </authorList>
    </citation>
    <scope>NUCLEOTIDE SEQUENCE</scope>
    <source>
        <strain evidence="8">CPCC 205372</strain>
    </source>
</reference>
<feature type="transmembrane region" description="Helical" evidence="6">
    <location>
        <begin position="205"/>
        <end position="228"/>
    </location>
</feature>
<dbReference type="PANTHER" id="PTHR34820">
    <property type="entry name" value="INNER MEMBRANE PROTEIN YEBZ"/>
    <property type="match status" value="1"/>
</dbReference>
<keyword evidence="5 6" id="KW-0472">Membrane</keyword>
<feature type="transmembrane region" description="Helical" evidence="6">
    <location>
        <begin position="429"/>
        <end position="451"/>
    </location>
</feature>